<dbReference type="InterPro" id="IPR036397">
    <property type="entry name" value="RNaseH_sf"/>
</dbReference>
<accession>A0A9D4N5Y2</accession>
<dbReference type="GO" id="GO:0003676">
    <property type="term" value="F:nucleic acid binding"/>
    <property type="evidence" value="ECO:0007669"/>
    <property type="project" value="InterPro"/>
</dbReference>
<dbReference type="EMBL" id="JAIWYP010000001">
    <property type="protein sequence ID" value="KAH3888473.1"/>
    <property type="molecule type" value="Genomic_DNA"/>
</dbReference>
<keyword evidence="2" id="KW-1185">Reference proteome</keyword>
<proteinExistence type="predicted"/>
<reference evidence="1" key="2">
    <citation type="submission" date="2020-11" db="EMBL/GenBank/DDBJ databases">
        <authorList>
            <person name="McCartney M.A."/>
            <person name="Auch B."/>
            <person name="Kono T."/>
            <person name="Mallez S."/>
            <person name="Becker A."/>
            <person name="Gohl D.M."/>
            <person name="Silverstein K.A.T."/>
            <person name="Koren S."/>
            <person name="Bechman K.B."/>
            <person name="Herman A."/>
            <person name="Abrahante J.E."/>
            <person name="Garbe J."/>
        </authorList>
    </citation>
    <scope>NUCLEOTIDE SEQUENCE</scope>
    <source>
        <strain evidence="1">Duluth1</strain>
        <tissue evidence="1">Whole animal</tissue>
    </source>
</reference>
<comment type="caution">
    <text evidence="1">The sequence shown here is derived from an EMBL/GenBank/DDBJ whole genome shotgun (WGS) entry which is preliminary data.</text>
</comment>
<sequence length="64" mass="7416">MRMVRAYLVDEEDWDLHLCCLAGAYRATPCKSTSLSPNMMVMGREIRQPADVMFRHVKDTHESD</sequence>
<dbReference type="Proteomes" id="UP000828390">
    <property type="component" value="Unassembled WGS sequence"/>
</dbReference>
<evidence type="ECO:0000313" key="1">
    <source>
        <dbReference type="EMBL" id="KAH3888473.1"/>
    </source>
</evidence>
<evidence type="ECO:0000313" key="2">
    <source>
        <dbReference type="Proteomes" id="UP000828390"/>
    </source>
</evidence>
<dbReference type="AlphaFoldDB" id="A0A9D4N5Y2"/>
<name>A0A9D4N5Y2_DREPO</name>
<gene>
    <name evidence="1" type="ORF">DPMN_012508</name>
</gene>
<reference evidence="1" key="1">
    <citation type="journal article" date="2019" name="bioRxiv">
        <title>The Genome of the Zebra Mussel, Dreissena polymorpha: A Resource for Invasive Species Research.</title>
        <authorList>
            <person name="McCartney M.A."/>
            <person name="Auch B."/>
            <person name="Kono T."/>
            <person name="Mallez S."/>
            <person name="Zhang Y."/>
            <person name="Obille A."/>
            <person name="Becker A."/>
            <person name="Abrahante J.E."/>
            <person name="Garbe J."/>
            <person name="Badalamenti J.P."/>
            <person name="Herman A."/>
            <person name="Mangelson H."/>
            <person name="Liachko I."/>
            <person name="Sullivan S."/>
            <person name="Sone E.D."/>
            <person name="Koren S."/>
            <person name="Silverstein K.A.T."/>
            <person name="Beckman K.B."/>
            <person name="Gohl D.M."/>
        </authorList>
    </citation>
    <scope>NUCLEOTIDE SEQUENCE</scope>
    <source>
        <strain evidence="1">Duluth1</strain>
        <tissue evidence="1">Whole animal</tissue>
    </source>
</reference>
<protein>
    <submittedName>
        <fullName evidence="1">Uncharacterized protein</fullName>
    </submittedName>
</protein>
<organism evidence="1 2">
    <name type="scientific">Dreissena polymorpha</name>
    <name type="common">Zebra mussel</name>
    <name type="synonym">Mytilus polymorpha</name>
    <dbReference type="NCBI Taxonomy" id="45954"/>
    <lineage>
        <taxon>Eukaryota</taxon>
        <taxon>Metazoa</taxon>
        <taxon>Spiralia</taxon>
        <taxon>Lophotrochozoa</taxon>
        <taxon>Mollusca</taxon>
        <taxon>Bivalvia</taxon>
        <taxon>Autobranchia</taxon>
        <taxon>Heteroconchia</taxon>
        <taxon>Euheterodonta</taxon>
        <taxon>Imparidentia</taxon>
        <taxon>Neoheterodontei</taxon>
        <taxon>Myida</taxon>
        <taxon>Dreissenoidea</taxon>
        <taxon>Dreissenidae</taxon>
        <taxon>Dreissena</taxon>
    </lineage>
</organism>
<dbReference type="Gene3D" id="3.30.420.10">
    <property type="entry name" value="Ribonuclease H-like superfamily/Ribonuclease H"/>
    <property type="match status" value="1"/>
</dbReference>